<dbReference type="Proteomes" id="UP001152795">
    <property type="component" value="Unassembled WGS sequence"/>
</dbReference>
<dbReference type="OrthoDB" id="10250130at2759"/>
<proteinExistence type="predicted"/>
<name>A0A7D9JA34_PARCT</name>
<dbReference type="PANTHER" id="PTHR46093">
    <property type="entry name" value="ACYL-COA-BINDING DOMAIN-CONTAINING PROTEIN 5"/>
    <property type="match status" value="1"/>
</dbReference>
<reference evidence="4" key="1">
    <citation type="submission" date="2020-04" db="EMBL/GenBank/DDBJ databases">
        <authorList>
            <person name="Alioto T."/>
            <person name="Alioto T."/>
            <person name="Gomez Garrido J."/>
        </authorList>
    </citation>
    <scope>NUCLEOTIDE SEQUENCE</scope>
    <source>
        <strain evidence="4">A484AB</strain>
    </source>
</reference>
<evidence type="ECO:0000313" key="5">
    <source>
        <dbReference type="Proteomes" id="UP001152795"/>
    </source>
</evidence>
<evidence type="ECO:0000256" key="3">
    <source>
        <dbReference type="SAM" id="MobiDB-lite"/>
    </source>
</evidence>
<sequence length="284" mass="32366">NEAEPHRVGYLEKNANSVCLQPKWPEAFLARSHILYEKDRMACLLLTPDNVVKNDFHEVSTKLPPEKLELLERRQLVVQLSNDIPPFFKRDKVISPEPPTKINGNKVVSHERPAKKPNTTEPKGGLPKKKRKSADDNNNNHFVQTTLASSFLKSSTKKKEAQVKPDSPPTRGCEIDNEAKPECWPSGRWGHSLCLVNNNEYVLIGGQGGDYQMVKDSIYLLHGDSNTWEALSGERWGVDRRMGHSATYDPVQNVIYVYGGSKNKRWFRDVHVLDLKTLKWEDIK</sequence>
<feature type="compositionally biased region" description="Polar residues" evidence="3">
    <location>
        <begin position="136"/>
        <end position="154"/>
    </location>
</feature>
<dbReference type="PANTHER" id="PTHR46093:SF18">
    <property type="entry name" value="FIBRONECTIN TYPE-III DOMAIN-CONTAINING PROTEIN"/>
    <property type="match status" value="1"/>
</dbReference>
<feature type="non-terminal residue" evidence="4">
    <location>
        <position position="1"/>
    </location>
</feature>
<accession>A0A7D9JA34</accession>
<dbReference type="Pfam" id="PF24681">
    <property type="entry name" value="Kelch_KLHDC2_KLHL20_DRC7"/>
    <property type="match status" value="1"/>
</dbReference>
<feature type="region of interest" description="Disordered" evidence="3">
    <location>
        <begin position="88"/>
        <end position="176"/>
    </location>
</feature>
<protein>
    <submittedName>
        <fullName evidence="4">Acyl- -binding domain-containing 4-like</fullName>
    </submittedName>
</protein>
<keyword evidence="5" id="KW-1185">Reference proteome</keyword>
<feature type="non-terminal residue" evidence="4">
    <location>
        <position position="284"/>
    </location>
</feature>
<evidence type="ECO:0000256" key="1">
    <source>
        <dbReference type="ARBA" id="ARBA00022441"/>
    </source>
</evidence>
<evidence type="ECO:0000256" key="2">
    <source>
        <dbReference type="ARBA" id="ARBA00022737"/>
    </source>
</evidence>
<dbReference type="InterPro" id="IPR015915">
    <property type="entry name" value="Kelch-typ_b-propeller"/>
</dbReference>
<dbReference type="Gene3D" id="2.120.10.80">
    <property type="entry name" value="Kelch-type beta propeller"/>
    <property type="match status" value="2"/>
</dbReference>
<keyword evidence="2" id="KW-0677">Repeat</keyword>
<comment type="caution">
    <text evidence="4">The sequence shown here is derived from an EMBL/GenBank/DDBJ whole genome shotgun (WGS) entry which is preliminary data.</text>
</comment>
<gene>
    <name evidence="4" type="ORF">PACLA_8A089671</name>
</gene>
<keyword evidence="1" id="KW-0880">Kelch repeat</keyword>
<dbReference type="EMBL" id="CACRXK020013466">
    <property type="protein sequence ID" value="CAB4025187.1"/>
    <property type="molecule type" value="Genomic_DNA"/>
</dbReference>
<dbReference type="SUPFAM" id="SSF117281">
    <property type="entry name" value="Kelch motif"/>
    <property type="match status" value="1"/>
</dbReference>
<dbReference type="AlphaFoldDB" id="A0A7D9JA34"/>
<organism evidence="4 5">
    <name type="scientific">Paramuricea clavata</name>
    <name type="common">Red gorgonian</name>
    <name type="synonym">Violescent sea-whip</name>
    <dbReference type="NCBI Taxonomy" id="317549"/>
    <lineage>
        <taxon>Eukaryota</taxon>
        <taxon>Metazoa</taxon>
        <taxon>Cnidaria</taxon>
        <taxon>Anthozoa</taxon>
        <taxon>Octocorallia</taxon>
        <taxon>Malacalcyonacea</taxon>
        <taxon>Plexauridae</taxon>
        <taxon>Paramuricea</taxon>
    </lineage>
</organism>
<evidence type="ECO:0000313" key="4">
    <source>
        <dbReference type="EMBL" id="CAB4025187.1"/>
    </source>
</evidence>